<name>A0A1J5Q803_9ZZZZ</name>
<keyword evidence="2" id="KW-0442">Lipid degradation</keyword>
<dbReference type="GO" id="GO:0016042">
    <property type="term" value="P:lipid catabolic process"/>
    <property type="evidence" value="ECO:0007669"/>
    <property type="project" value="UniProtKB-KW"/>
</dbReference>
<dbReference type="GO" id="GO:0016787">
    <property type="term" value="F:hydrolase activity"/>
    <property type="evidence" value="ECO:0007669"/>
    <property type="project" value="UniProtKB-KW"/>
</dbReference>
<dbReference type="SUPFAM" id="SSF52151">
    <property type="entry name" value="FabD/lysophospholipase-like"/>
    <property type="match status" value="1"/>
</dbReference>
<accession>A0A1J5Q803</accession>
<comment type="caution">
    <text evidence="5">The sequence shown here is derived from an EMBL/GenBank/DDBJ whole genome shotgun (WGS) entry which is preliminary data.</text>
</comment>
<dbReference type="InterPro" id="IPR050301">
    <property type="entry name" value="NTE"/>
</dbReference>
<evidence type="ECO:0000256" key="1">
    <source>
        <dbReference type="ARBA" id="ARBA00022801"/>
    </source>
</evidence>
<evidence type="ECO:0000256" key="2">
    <source>
        <dbReference type="ARBA" id="ARBA00022963"/>
    </source>
</evidence>
<dbReference type="Pfam" id="PF01734">
    <property type="entry name" value="Patatin"/>
    <property type="match status" value="1"/>
</dbReference>
<evidence type="ECO:0000259" key="4">
    <source>
        <dbReference type="PROSITE" id="PS51635"/>
    </source>
</evidence>
<evidence type="ECO:0000313" key="5">
    <source>
        <dbReference type="EMBL" id="OIQ76135.1"/>
    </source>
</evidence>
<sequence>MPLKSYLDSIAIWNTVGATKSHPDTTKKINLALQGGGAHGAFTWGVLDHLLTDARLEITGISGASAGAINAVMVIDGLARGGREEARKRLAGFWRAASAGGDLPPVQRAVADRLFTLMPFATTPIQTWFEVMSHYFSPYDLNPLNINPLNDLIGRFVDFEAVRKSELALFISATNVHTGRLRIFPGDKITADVVMASAALPFLFRAVEIDQVPYWDGGYMGNPAIFPFLHATDAEDVLVVQINPVARTATPRTSPEIINRLNEITFNSALISELRTMDFVNQLIDDGRLPRGYGSDQYRRLNIHRIDLGPLATRLAGSSKMRTNFDFFELLHRAGQRAARKFLDRHFDDIGRQSTIDLAAESGVEWA</sequence>
<dbReference type="InterPro" id="IPR002641">
    <property type="entry name" value="PNPLA_dom"/>
</dbReference>
<evidence type="ECO:0000256" key="3">
    <source>
        <dbReference type="ARBA" id="ARBA00023098"/>
    </source>
</evidence>
<protein>
    <submittedName>
        <fullName evidence="5">Patatin-like phospholipase</fullName>
    </submittedName>
</protein>
<keyword evidence="1" id="KW-0378">Hydrolase</keyword>
<dbReference type="EMBL" id="MLJW01001958">
    <property type="protein sequence ID" value="OIQ76135.1"/>
    <property type="molecule type" value="Genomic_DNA"/>
</dbReference>
<dbReference type="InterPro" id="IPR016035">
    <property type="entry name" value="Acyl_Trfase/lysoPLipase"/>
</dbReference>
<dbReference type="Gene3D" id="3.40.1090.10">
    <property type="entry name" value="Cytosolic phospholipase A2 catalytic domain"/>
    <property type="match status" value="2"/>
</dbReference>
<organism evidence="5">
    <name type="scientific">mine drainage metagenome</name>
    <dbReference type="NCBI Taxonomy" id="410659"/>
    <lineage>
        <taxon>unclassified sequences</taxon>
        <taxon>metagenomes</taxon>
        <taxon>ecological metagenomes</taxon>
    </lineage>
</organism>
<dbReference type="PANTHER" id="PTHR14226:SF78">
    <property type="entry name" value="SLR0060 PROTEIN"/>
    <property type="match status" value="1"/>
</dbReference>
<gene>
    <name evidence="5" type="ORF">GALL_421920</name>
</gene>
<dbReference type="PROSITE" id="PS51635">
    <property type="entry name" value="PNPLA"/>
    <property type="match status" value="1"/>
</dbReference>
<keyword evidence="3" id="KW-0443">Lipid metabolism</keyword>
<dbReference type="PANTHER" id="PTHR14226">
    <property type="entry name" value="NEUROPATHY TARGET ESTERASE/SWISS CHEESE D.MELANOGASTER"/>
    <property type="match status" value="1"/>
</dbReference>
<dbReference type="AlphaFoldDB" id="A0A1J5Q803"/>
<reference evidence="5" key="1">
    <citation type="submission" date="2016-10" db="EMBL/GenBank/DDBJ databases">
        <title>Sequence of Gallionella enrichment culture.</title>
        <authorList>
            <person name="Poehlein A."/>
            <person name="Muehling M."/>
            <person name="Daniel R."/>
        </authorList>
    </citation>
    <scope>NUCLEOTIDE SEQUENCE</scope>
</reference>
<proteinExistence type="predicted"/>
<feature type="domain" description="PNPLA" evidence="4">
    <location>
        <begin position="31"/>
        <end position="232"/>
    </location>
</feature>